<dbReference type="GO" id="GO:0032259">
    <property type="term" value="P:methylation"/>
    <property type="evidence" value="ECO:0007669"/>
    <property type="project" value="UniProtKB-KW"/>
</dbReference>
<dbReference type="RefSeq" id="WP_100507920.1">
    <property type="nucleotide sequence ID" value="NZ_CADILE010000015.1"/>
</dbReference>
<dbReference type="CDD" id="cd02440">
    <property type="entry name" value="AdoMet_MTases"/>
    <property type="match status" value="1"/>
</dbReference>
<proteinExistence type="predicted"/>
<dbReference type="Gene3D" id="3.40.50.150">
    <property type="entry name" value="Vaccinia Virus protein VP39"/>
    <property type="match status" value="1"/>
</dbReference>
<name>A0A2M9GZW1_9BURK</name>
<feature type="domain" description="Methyltransferase" evidence="4">
    <location>
        <begin position="47"/>
        <end position="143"/>
    </location>
</feature>
<dbReference type="Pfam" id="PF13649">
    <property type="entry name" value="Methyltransf_25"/>
    <property type="match status" value="1"/>
</dbReference>
<dbReference type="PANTHER" id="PTHR43464">
    <property type="entry name" value="METHYLTRANSFERASE"/>
    <property type="match status" value="1"/>
</dbReference>
<sequence length="201" mass="22096">MDALARHFDALYRASDDPWHVRDAWYECRKRALLLASLRLARYDHALETGCGNGGMTGALAARCRRVTAVDLSPAAIRRCRAHLASQRASGVQALALRLPDAWPAVPPGGFDLVVVSEMAYYLDDDALARFLARVRASLRPGGELVACHWRGAFNDRRQDTEALHAALGALPGLAPLLTHQEPEFRLDAWTMAPDTENTTP</sequence>
<evidence type="ECO:0000259" key="4">
    <source>
        <dbReference type="Pfam" id="PF13649"/>
    </source>
</evidence>
<protein>
    <submittedName>
        <fullName evidence="5">Ubiquinone biosynthesis O-methyltransferase, mitochondrial</fullName>
        <ecNumber evidence="5">2.1.1.222</ecNumber>
    </submittedName>
</protein>
<dbReference type="PANTHER" id="PTHR43464:SF19">
    <property type="entry name" value="UBIQUINONE BIOSYNTHESIS O-METHYLTRANSFERASE, MITOCHONDRIAL"/>
    <property type="match status" value="1"/>
</dbReference>
<dbReference type="InterPro" id="IPR041698">
    <property type="entry name" value="Methyltransf_25"/>
</dbReference>
<dbReference type="InterPro" id="IPR029063">
    <property type="entry name" value="SAM-dependent_MTases_sf"/>
</dbReference>
<evidence type="ECO:0000313" key="5">
    <source>
        <dbReference type="EMBL" id="CAB3906441.1"/>
    </source>
</evidence>
<evidence type="ECO:0000256" key="2">
    <source>
        <dbReference type="ARBA" id="ARBA00022679"/>
    </source>
</evidence>
<reference evidence="5 6" key="1">
    <citation type="submission" date="2020-04" db="EMBL/GenBank/DDBJ databases">
        <authorList>
            <person name="De Canck E."/>
        </authorList>
    </citation>
    <scope>NUCLEOTIDE SEQUENCE [LARGE SCALE GENOMIC DNA]</scope>
    <source>
        <strain evidence="5 6">LMG 3328</strain>
    </source>
</reference>
<organism evidence="5 6">
    <name type="scientific">Achromobacter ruhlandii</name>
    <dbReference type="NCBI Taxonomy" id="72557"/>
    <lineage>
        <taxon>Bacteria</taxon>
        <taxon>Pseudomonadati</taxon>
        <taxon>Pseudomonadota</taxon>
        <taxon>Betaproteobacteria</taxon>
        <taxon>Burkholderiales</taxon>
        <taxon>Alcaligenaceae</taxon>
        <taxon>Achromobacter</taxon>
    </lineage>
</organism>
<keyword evidence="1 5" id="KW-0489">Methyltransferase</keyword>
<accession>A0A2M9GZW1</accession>
<dbReference type="Proteomes" id="UP000494122">
    <property type="component" value="Unassembled WGS sequence"/>
</dbReference>
<keyword evidence="2 5" id="KW-0808">Transferase</keyword>
<gene>
    <name evidence="5" type="primary">COQ3</name>
    <name evidence="5" type="ORF">LMG3328_04565</name>
</gene>
<dbReference type="EC" id="2.1.1.222" evidence="5"/>
<keyword evidence="3" id="KW-0949">S-adenosyl-L-methionine</keyword>
<dbReference type="SUPFAM" id="SSF53335">
    <property type="entry name" value="S-adenosyl-L-methionine-dependent methyltransferases"/>
    <property type="match status" value="1"/>
</dbReference>
<evidence type="ECO:0000313" key="6">
    <source>
        <dbReference type="Proteomes" id="UP000494122"/>
    </source>
</evidence>
<evidence type="ECO:0000256" key="3">
    <source>
        <dbReference type="ARBA" id="ARBA00022691"/>
    </source>
</evidence>
<dbReference type="EMBL" id="CADILE010000015">
    <property type="protein sequence ID" value="CAB3906441.1"/>
    <property type="molecule type" value="Genomic_DNA"/>
</dbReference>
<dbReference type="AlphaFoldDB" id="A0A2M9GZW1"/>
<evidence type="ECO:0000256" key="1">
    <source>
        <dbReference type="ARBA" id="ARBA00022603"/>
    </source>
</evidence>
<keyword evidence="5" id="KW-0830">Ubiquinone</keyword>
<dbReference type="GO" id="GO:0102208">
    <property type="term" value="F:2-polyprenyl-6-hydroxyphenol methylase activity"/>
    <property type="evidence" value="ECO:0007669"/>
    <property type="project" value="UniProtKB-EC"/>
</dbReference>